<dbReference type="Proteomes" id="UP001556367">
    <property type="component" value="Unassembled WGS sequence"/>
</dbReference>
<keyword evidence="3" id="KW-0677">Repeat</keyword>
<dbReference type="SMART" id="SM00320">
    <property type="entry name" value="WD40"/>
    <property type="match status" value="5"/>
</dbReference>
<feature type="repeat" description="WD" evidence="4">
    <location>
        <begin position="125"/>
        <end position="159"/>
    </location>
</feature>
<comment type="similarity">
    <text evidence="1 5">Belongs to the WD repeat IPI3/WDR18 family.</text>
</comment>
<sequence length="496" mass="53593">MLLQEVIFAATSAPSSSSGPGAINIHDVQTGSSFGSFKQSNAPVHCTSFVESRNGQGGFVLAAQLDKSIINVYNFQKDQMALKIVLPEKLTCLTVDPRGEFCAGGTAQGRIYLWEIASGILYNSWDAHYRRVVVLKFTHDSAALLSGSEDSGVSVWSVSRLLDDDLQNELPMPYCTLSDHTLPVTDIVCGVGCFPTCRVLTSSVGHSVKLWDLAAKTLLTTFQFPQPIACLAWDVTERMFFAGAEDGSIHQMNLFRHKKTNKSSAAPATEAIGGAGVSDIIRIGNEPSDGKKRLISVGQPITCLAISLTSTLLLVGTAAGHIHIYDIPSHQALRTISTHAGLTITHLATLLKPPDLIGHASVSLSAADAKDGIPVKPVAPFQRMRDAKAREAHEVAMLLPIQNKPTMEDPLAYSTEEMLRDHAFFVQPTASDTTSADDGISLQAKVTGLEDEVMRLKEQLAKAKNVNDTMWETVVQRVMAQKKSKNEAMEVDTDGH</sequence>
<dbReference type="InterPro" id="IPR015943">
    <property type="entry name" value="WD40/YVTN_repeat-like_dom_sf"/>
</dbReference>
<evidence type="ECO:0000256" key="3">
    <source>
        <dbReference type="ARBA" id="ARBA00022737"/>
    </source>
</evidence>
<dbReference type="PROSITE" id="PS50082">
    <property type="entry name" value="WD_REPEATS_2"/>
    <property type="match status" value="1"/>
</dbReference>
<accession>A0ABR3JCT9</accession>
<comment type="subcellular location">
    <subcellularLocation>
        <location evidence="5">Nucleus</location>
    </subcellularLocation>
</comment>
<dbReference type="PANTHER" id="PTHR18763:SF0">
    <property type="entry name" value="WD REPEAT-CONTAINING PROTEIN 18"/>
    <property type="match status" value="1"/>
</dbReference>
<name>A0ABR3JCT9_9AGAR</name>
<comment type="subunit">
    <text evidence="5">Component of the RIX1 complex, composed of IPI1, RIX1/IPI2 and IPI3 in a 1:2:2 stoichiometry. The complex interacts (via RIX1) with MDN1 (via its hexameric AAA ATPase ring) and the pre-60S ribosome particles.</text>
</comment>
<keyword evidence="5" id="KW-0698">rRNA processing</keyword>
<dbReference type="SUPFAM" id="SSF50978">
    <property type="entry name" value="WD40 repeat-like"/>
    <property type="match status" value="1"/>
</dbReference>
<evidence type="ECO:0000313" key="7">
    <source>
        <dbReference type="Proteomes" id="UP001556367"/>
    </source>
</evidence>
<keyword evidence="7" id="KW-1185">Reference proteome</keyword>
<comment type="caution">
    <text evidence="6">The sequence shown here is derived from an EMBL/GenBank/DDBJ whole genome shotgun (WGS) entry which is preliminary data.</text>
</comment>
<dbReference type="PANTHER" id="PTHR18763">
    <property type="entry name" value="WD-REPEAT PROTEIN 18"/>
    <property type="match status" value="1"/>
</dbReference>
<dbReference type="InterPro" id="IPR036322">
    <property type="entry name" value="WD40_repeat_dom_sf"/>
</dbReference>
<dbReference type="Gene3D" id="2.130.10.10">
    <property type="entry name" value="YVTN repeat-like/Quinoprotein amine dehydrogenase"/>
    <property type="match status" value="2"/>
</dbReference>
<evidence type="ECO:0000256" key="5">
    <source>
        <dbReference type="RuleBase" id="RU369067"/>
    </source>
</evidence>
<dbReference type="InterPro" id="IPR001680">
    <property type="entry name" value="WD40_rpt"/>
</dbReference>
<keyword evidence="2 4" id="KW-0853">WD repeat</keyword>
<organism evidence="6 7">
    <name type="scientific">Hohenbuehelia grisea</name>
    <dbReference type="NCBI Taxonomy" id="104357"/>
    <lineage>
        <taxon>Eukaryota</taxon>
        <taxon>Fungi</taxon>
        <taxon>Dikarya</taxon>
        <taxon>Basidiomycota</taxon>
        <taxon>Agaricomycotina</taxon>
        <taxon>Agaricomycetes</taxon>
        <taxon>Agaricomycetidae</taxon>
        <taxon>Agaricales</taxon>
        <taxon>Pleurotineae</taxon>
        <taxon>Pleurotaceae</taxon>
        <taxon>Hohenbuehelia</taxon>
    </lineage>
</organism>
<evidence type="ECO:0000313" key="6">
    <source>
        <dbReference type="EMBL" id="KAL0953524.1"/>
    </source>
</evidence>
<gene>
    <name evidence="6" type="ORF">HGRIS_004745</name>
</gene>
<dbReference type="PROSITE" id="PS50294">
    <property type="entry name" value="WD_REPEATS_REGION"/>
    <property type="match status" value="1"/>
</dbReference>
<proteinExistence type="inferred from homology"/>
<evidence type="ECO:0000256" key="4">
    <source>
        <dbReference type="PROSITE-ProRule" id="PRU00221"/>
    </source>
</evidence>
<evidence type="ECO:0000256" key="2">
    <source>
        <dbReference type="ARBA" id="ARBA00022574"/>
    </source>
</evidence>
<dbReference type="InterPro" id="IPR045227">
    <property type="entry name" value="WDR18/Ipi3/RID3"/>
</dbReference>
<reference evidence="7" key="1">
    <citation type="submission" date="2024-06" db="EMBL/GenBank/DDBJ databases">
        <title>Multi-omics analyses provide insights into the biosynthesis of the anticancer antibiotic pleurotin in Hohenbuehelia grisea.</title>
        <authorList>
            <person name="Weaver J.A."/>
            <person name="Alberti F."/>
        </authorList>
    </citation>
    <scope>NUCLEOTIDE SEQUENCE [LARGE SCALE GENOMIC DNA]</scope>
    <source>
        <strain evidence="7">T-177</strain>
    </source>
</reference>
<dbReference type="Pfam" id="PF00400">
    <property type="entry name" value="WD40"/>
    <property type="match status" value="2"/>
</dbReference>
<protein>
    <recommendedName>
        <fullName evidence="5">Pre-rRNA-processing protein IPI3</fullName>
    </recommendedName>
</protein>
<evidence type="ECO:0000256" key="1">
    <source>
        <dbReference type="ARBA" id="ARBA00010143"/>
    </source>
</evidence>
<keyword evidence="5" id="KW-0539">Nucleus</keyword>
<comment type="function">
    <text evidence="5">Component of the RIX1 complex required for processing of ITS2 sequences from 35S pre-rRNA.</text>
</comment>
<dbReference type="EMBL" id="JASNQZ010000008">
    <property type="protein sequence ID" value="KAL0953524.1"/>
    <property type="molecule type" value="Genomic_DNA"/>
</dbReference>